<evidence type="ECO:0000313" key="2">
    <source>
        <dbReference type="Proteomes" id="UP000250222"/>
    </source>
</evidence>
<reference evidence="1 2" key="1">
    <citation type="submission" date="2016-10" db="EMBL/GenBank/DDBJ databases">
        <authorList>
            <person name="Cai Z."/>
        </authorList>
    </citation>
    <scope>NUCLEOTIDE SEQUENCE [LARGE SCALE GENOMIC DNA]</scope>
    <source>
        <strain evidence="1 2">CGMCC 1.10826</strain>
    </source>
</reference>
<dbReference type="AlphaFoldDB" id="A0A2Y8ZYE4"/>
<dbReference type="Proteomes" id="UP000250222">
    <property type="component" value="Unassembled WGS sequence"/>
</dbReference>
<gene>
    <name evidence="1" type="ORF">SAMN05216184_101744</name>
</gene>
<sequence>MARKVTIWPGQVVVPVFPTDFTWDDEAGELSGFTHTFSLGDAVSLGGGDSETTPSIVEHLPTGCEGDQYFVVHSA</sequence>
<organism evidence="1 2">
    <name type="scientific">Georgenia satyanarayanai</name>
    <dbReference type="NCBI Taxonomy" id="860221"/>
    <lineage>
        <taxon>Bacteria</taxon>
        <taxon>Bacillati</taxon>
        <taxon>Actinomycetota</taxon>
        <taxon>Actinomycetes</taxon>
        <taxon>Micrococcales</taxon>
        <taxon>Bogoriellaceae</taxon>
        <taxon>Georgenia</taxon>
    </lineage>
</organism>
<proteinExistence type="predicted"/>
<name>A0A2Y8ZYE4_9MICO</name>
<keyword evidence="2" id="KW-1185">Reference proteome</keyword>
<protein>
    <submittedName>
        <fullName evidence="1">Uncharacterized protein</fullName>
    </submittedName>
</protein>
<dbReference type="OrthoDB" id="5120200at2"/>
<evidence type="ECO:0000313" key="1">
    <source>
        <dbReference type="EMBL" id="SSA37124.1"/>
    </source>
</evidence>
<dbReference type="RefSeq" id="WP_110851193.1">
    <property type="nucleotide sequence ID" value="NZ_QKLZ01000001.1"/>
</dbReference>
<accession>A0A2Y8ZYE4</accession>
<dbReference type="EMBL" id="UETB01000001">
    <property type="protein sequence ID" value="SSA37124.1"/>
    <property type="molecule type" value="Genomic_DNA"/>
</dbReference>